<evidence type="ECO:0000313" key="2">
    <source>
        <dbReference type="Proteomes" id="UP000019184"/>
    </source>
</evidence>
<accession>A0A7U7J235</accession>
<organism evidence="1 2">
    <name type="scientific">Candidatus Contendobacter odensis Run_B_J11</name>
    <dbReference type="NCBI Taxonomy" id="1400861"/>
    <lineage>
        <taxon>Bacteria</taxon>
        <taxon>Pseudomonadati</taxon>
        <taxon>Pseudomonadota</taxon>
        <taxon>Gammaproteobacteria</taxon>
        <taxon>Candidatus Competibacteraceae</taxon>
        <taxon>Candidatus Contendibacter</taxon>
    </lineage>
</organism>
<dbReference type="Proteomes" id="UP000019184">
    <property type="component" value="Unassembled WGS sequence"/>
</dbReference>
<evidence type="ECO:0000313" key="1">
    <source>
        <dbReference type="EMBL" id="CDH43686.1"/>
    </source>
</evidence>
<comment type="caution">
    <text evidence="1">The sequence shown here is derived from an EMBL/GenBank/DDBJ whole genome shotgun (WGS) entry which is preliminary data.</text>
</comment>
<dbReference type="EMBL" id="CBTK010000035">
    <property type="protein sequence ID" value="CDH43686.1"/>
    <property type="molecule type" value="Genomic_DNA"/>
</dbReference>
<reference evidence="1 2" key="1">
    <citation type="journal article" date="2014" name="ISME J.">
        <title>Candidatus Competibacter-lineage genomes retrieved from metagenomes reveal functional metabolic diversity.</title>
        <authorList>
            <person name="McIlroy S.J."/>
            <person name="Albertsen M."/>
            <person name="Andresen E.K."/>
            <person name="Saunders A.M."/>
            <person name="Kristiansen R."/>
            <person name="Stokholm-Bjerregaard M."/>
            <person name="Nielsen K.L."/>
            <person name="Nielsen P.H."/>
        </authorList>
    </citation>
    <scope>NUCLEOTIDE SEQUENCE [LARGE SCALE GENOMIC DNA]</scope>
    <source>
        <strain evidence="1 2">Run_B_J11</strain>
    </source>
</reference>
<gene>
    <name evidence="1" type="ORF">BN874_130011</name>
</gene>
<keyword evidence="2" id="KW-1185">Reference proteome</keyword>
<dbReference type="AlphaFoldDB" id="A0A7U7J235"/>
<name>A0A7U7J235_9GAMM</name>
<protein>
    <submittedName>
        <fullName evidence="1">Uncharacterized protein</fullName>
    </submittedName>
</protein>
<proteinExistence type="predicted"/>
<sequence length="44" mass="5258">MTKTYSELVLNYALYANPTYSDDFQARFSDFNRKRIDENAGFHF</sequence>